<proteinExistence type="predicted"/>
<dbReference type="Proteomes" id="UP000001410">
    <property type="component" value="Chromosome"/>
</dbReference>
<accession>A0A0H2V6K8</accession>
<dbReference type="HOGENOM" id="CLU_3183034_0_0_6"/>
<dbReference type="KEGG" id="ecc:c1486"/>
<evidence type="ECO:0000313" key="1">
    <source>
        <dbReference type="EMBL" id="AAN79955.1"/>
    </source>
</evidence>
<dbReference type="AlphaFoldDB" id="A0A0H2V6K8"/>
<sequence>MLNTIPPLLFLKESLGGLLGWVVSDCVRVFVEWQTLAAVVLQKQGK</sequence>
<name>A0A0H2V6K8_ECOL6</name>
<protein>
    <submittedName>
        <fullName evidence="1">Uncharacterized protein</fullName>
    </submittedName>
</protein>
<evidence type="ECO:0000313" key="2">
    <source>
        <dbReference type="Proteomes" id="UP000001410"/>
    </source>
</evidence>
<gene>
    <name evidence="1" type="ordered locus">c1486</name>
</gene>
<organism evidence="1 2">
    <name type="scientific">Escherichia coli O6:H1 (strain CFT073 / ATCC 700928 / UPEC)</name>
    <dbReference type="NCBI Taxonomy" id="199310"/>
    <lineage>
        <taxon>Bacteria</taxon>
        <taxon>Pseudomonadati</taxon>
        <taxon>Pseudomonadota</taxon>
        <taxon>Gammaproteobacteria</taxon>
        <taxon>Enterobacterales</taxon>
        <taxon>Enterobacteriaceae</taxon>
        <taxon>Escherichia</taxon>
    </lineage>
</organism>
<keyword evidence="2" id="KW-1185">Reference proteome</keyword>
<reference evidence="1 2" key="1">
    <citation type="journal article" date="2002" name="Proc. Natl. Acad. Sci. U.S.A.">
        <title>Extensive mosaic structure revealed by the complete genome sequence of uropathogenic Escherichia coli.</title>
        <authorList>
            <person name="Welch R.A."/>
            <person name="Burland V."/>
            <person name="Plunkett G.III."/>
            <person name="Redford P."/>
            <person name="Roesch P."/>
            <person name="Rasko D."/>
            <person name="Buckles E.L."/>
            <person name="Liou S.R."/>
            <person name="Boutin A."/>
            <person name="Hackett J."/>
            <person name="Stroud D."/>
            <person name="Mayhew G.F."/>
            <person name="Rose D.J."/>
            <person name="Zhou S."/>
            <person name="Schwartz D.C."/>
            <person name="Perna N.T."/>
            <person name="Mobley H.L."/>
            <person name="Donnenberg M.S."/>
            <person name="Blattner F.R."/>
        </authorList>
    </citation>
    <scope>NUCLEOTIDE SEQUENCE [LARGE SCALE GENOMIC DNA]</scope>
    <source>
        <strain evidence="2">CFT073 / ATCC 700928 / UPEC</strain>
    </source>
</reference>
<dbReference type="EMBL" id="AE014075">
    <property type="protein sequence ID" value="AAN79955.1"/>
    <property type="molecule type" value="Genomic_DNA"/>
</dbReference>
<dbReference type="STRING" id="199310.c1486"/>